<evidence type="ECO:0000313" key="1">
    <source>
        <dbReference type="EMBL" id="ADN76475.1"/>
    </source>
</evidence>
<dbReference type="Proteomes" id="UP000006683">
    <property type="component" value="Chromosome"/>
</dbReference>
<dbReference type="KEGG" id="fbl:Fbal_2272"/>
<sequence length="124" mass="14046">MNKHETLMRQAFGPKAANFTLAEQIVSVSQIAHKVVQLSDHLGPCARPGDEPELLQLWQQGRYLIRLLRQSRQIQMACTAVPELRIAIERFEQVELTVPAEYLAQFHAPPYLTEAQARLAALTE</sequence>
<proteinExistence type="predicted"/>
<dbReference type="RefSeq" id="WP_013345781.1">
    <property type="nucleotide sequence ID" value="NC_014541.1"/>
</dbReference>
<dbReference type="HOGENOM" id="CLU_2000500_0_0_6"/>
<protein>
    <submittedName>
        <fullName evidence="1">Uncharacterized protein</fullName>
    </submittedName>
</protein>
<organism evidence="1 2">
    <name type="scientific">Ferrimonas balearica (strain DSM 9799 / CCM 4581 / KCTC 23876 / PAT)</name>
    <dbReference type="NCBI Taxonomy" id="550540"/>
    <lineage>
        <taxon>Bacteria</taxon>
        <taxon>Pseudomonadati</taxon>
        <taxon>Pseudomonadota</taxon>
        <taxon>Gammaproteobacteria</taxon>
        <taxon>Alteromonadales</taxon>
        <taxon>Ferrimonadaceae</taxon>
        <taxon>Ferrimonas</taxon>
    </lineage>
</organism>
<dbReference type="OrthoDB" id="9806150at2"/>
<keyword evidence="2" id="KW-1185">Reference proteome</keyword>
<dbReference type="GeneID" id="67182475"/>
<accession>E1SLB1</accession>
<gene>
    <name evidence="1" type="ordered locus">Fbal_2272</name>
</gene>
<dbReference type="EMBL" id="CP002209">
    <property type="protein sequence ID" value="ADN76475.1"/>
    <property type="molecule type" value="Genomic_DNA"/>
</dbReference>
<evidence type="ECO:0000313" key="2">
    <source>
        <dbReference type="Proteomes" id="UP000006683"/>
    </source>
</evidence>
<reference evidence="1 2" key="1">
    <citation type="journal article" date="2010" name="Stand. Genomic Sci.">
        <title>Complete genome sequence of Ferrimonas balearica type strain (PAT).</title>
        <authorList>
            <person name="Nolan M."/>
            <person name="Sikorski J."/>
            <person name="Davenport K."/>
            <person name="Lucas S."/>
            <person name="Glavina Del Rio T."/>
            <person name="Tice H."/>
            <person name="Cheng J."/>
            <person name="Goodwin L."/>
            <person name="Pitluck S."/>
            <person name="Liolios K."/>
            <person name="Ivanova N."/>
            <person name="Mavromatis K."/>
            <person name="Ovchinnikova G."/>
            <person name="Pati A."/>
            <person name="Chen A."/>
            <person name="Palaniappan K."/>
            <person name="Land M."/>
            <person name="Hauser L."/>
            <person name="Chang Y."/>
            <person name="Jeffries C."/>
            <person name="Tapia R."/>
            <person name="Brettin T."/>
            <person name="Detter J."/>
            <person name="Han C."/>
            <person name="Yasawong M."/>
            <person name="Rohde M."/>
            <person name="Tindall B."/>
            <person name="Goker M."/>
            <person name="Woyke T."/>
            <person name="Bristow J."/>
            <person name="Eisen J."/>
            <person name="Markowitz V."/>
            <person name="Hugenholtz P."/>
            <person name="Kyrpides N."/>
            <person name="Klenk H."/>
            <person name="Lapidus A."/>
        </authorList>
    </citation>
    <scope>NUCLEOTIDE SEQUENCE [LARGE SCALE GENOMIC DNA]</scope>
    <source>
        <strain evidence="2">DSM 9799 / CCM 4581 / KCTC 23876 / PAT</strain>
    </source>
</reference>
<name>E1SLB1_FERBD</name>
<dbReference type="AlphaFoldDB" id="E1SLB1"/>